<dbReference type="RefSeq" id="WP_045088385.1">
    <property type="nucleotide sequence ID" value="NZ_LN824141.1"/>
</dbReference>
<dbReference type="PATRIC" id="fig|1006576.9.peg.1764"/>
<dbReference type="GO" id="GO:1990904">
    <property type="term" value="C:ribonucleoprotein complex"/>
    <property type="evidence" value="ECO:0007669"/>
    <property type="project" value="UniProtKB-KW"/>
</dbReference>
<keyword evidence="2 5" id="KW-0689">Ribosomal protein</keyword>
<dbReference type="PANTHER" id="PTHR39080">
    <property type="entry name" value="50S RIBOSOMAL PROTEIN L28"/>
    <property type="match status" value="1"/>
</dbReference>
<dbReference type="InterPro" id="IPR026569">
    <property type="entry name" value="Ribosomal_bL28"/>
</dbReference>
<dbReference type="SUPFAM" id="SSF143800">
    <property type="entry name" value="L28p-like"/>
    <property type="match status" value="1"/>
</dbReference>
<dbReference type="InterPro" id="IPR037147">
    <property type="entry name" value="Ribosomal_bL28_sf"/>
</dbReference>
<dbReference type="GO" id="GO:0005840">
    <property type="term" value="C:ribosome"/>
    <property type="evidence" value="ECO:0007669"/>
    <property type="project" value="UniProtKB-KW"/>
</dbReference>
<dbReference type="STRING" id="1006576.DTL3_1769"/>
<evidence type="ECO:0000256" key="2">
    <source>
        <dbReference type="ARBA" id="ARBA00022980"/>
    </source>
</evidence>
<evidence type="ECO:0000256" key="1">
    <source>
        <dbReference type="ARBA" id="ARBA00008760"/>
    </source>
</evidence>
<keyword evidence="3 5" id="KW-0687">Ribonucleoprotein</keyword>
<dbReference type="EMBL" id="LN824141">
    <property type="protein sequence ID" value="CEP79054.1"/>
    <property type="molecule type" value="Genomic_DNA"/>
</dbReference>
<dbReference type="PANTHER" id="PTHR39080:SF1">
    <property type="entry name" value="LARGE RIBOSOMAL SUBUNIT PROTEIN BL28A"/>
    <property type="match status" value="1"/>
</dbReference>
<proteinExistence type="inferred from homology"/>
<name>A0A0C7P5E5_DEFTU</name>
<dbReference type="HOGENOM" id="CLU_064548_7_0_0"/>
<dbReference type="InterPro" id="IPR001383">
    <property type="entry name" value="Ribosomal_bL28_bact-type"/>
</dbReference>
<sequence>MARKCEICGKEPKSGNTVAKSKVITKRTWAPNLQKIRIITSDGSVKRKYVCTRCLKSGKVQKAV</sequence>
<comment type="similarity">
    <text evidence="1 5">Belongs to the bacterial ribosomal protein bL28 family.</text>
</comment>
<evidence type="ECO:0000256" key="4">
    <source>
        <dbReference type="ARBA" id="ARBA00035174"/>
    </source>
</evidence>
<dbReference type="Gene3D" id="2.30.170.40">
    <property type="entry name" value="Ribosomal protein L28/L24"/>
    <property type="match status" value="1"/>
</dbReference>
<organism evidence="6 7">
    <name type="scientific">Defluviitoga tunisiensis</name>
    <dbReference type="NCBI Taxonomy" id="1006576"/>
    <lineage>
        <taxon>Bacteria</taxon>
        <taxon>Thermotogati</taxon>
        <taxon>Thermotogota</taxon>
        <taxon>Thermotogae</taxon>
        <taxon>Petrotogales</taxon>
        <taxon>Petrotogaceae</taxon>
        <taxon>Defluviitoga</taxon>
    </lineage>
</organism>
<dbReference type="GO" id="GO:0006412">
    <property type="term" value="P:translation"/>
    <property type="evidence" value="ECO:0007669"/>
    <property type="project" value="UniProtKB-UniRule"/>
</dbReference>
<dbReference type="GO" id="GO:0003735">
    <property type="term" value="F:structural constituent of ribosome"/>
    <property type="evidence" value="ECO:0007669"/>
    <property type="project" value="InterPro"/>
</dbReference>
<gene>
    <name evidence="5 6" type="primary">rpmB</name>
    <name evidence="6" type="ORF">DTL3_1769</name>
</gene>
<evidence type="ECO:0000313" key="6">
    <source>
        <dbReference type="EMBL" id="CEP79054.1"/>
    </source>
</evidence>
<reference evidence="7" key="1">
    <citation type="submission" date="2014-11" db="EMBL/GenBank/DDBJ databases">
        <authorList>
            <person name="Wibberg D."/>
        </authorList>
    </citation>
    <scope>NUCLEOTIDE SEQUENCE [LARGE SCALE GENOMIC DNA]</scope>
    <source>
        <strain evidence="7">L3</strain>
    </source>
</reference>
<dbReference type="Proteomes" id="UP000032809">
    <property type="component" value="Chromosome I"/>
</dbReference>
<dbReference type="AlphaFoldDB" id="A0A0C7P5E5"/>
<evidence type="ECO:0000256" key="5">
    <source>
        <dbReference type="HAMAP-Rule" id="MF_00373"/>
    </source>
</evidence>
<dbReference type="InterPro" id="IPR050096">
    <property type="entry name" value="Bacterial_rp_bL28"/>
</dbReference>
<evidence type="ECO:0000256" key="3">
    <source>
        <dbReference type="ARBA" id="ARBA00023274"/>
    </source>
</evidence>
<keyword evidence="7" id="KW-1185">Reference proteome</keyword>
<dbReference type="InterPro" id="IPR034704">
    <property type="entry name" value="Ribosomal_bL28/bL31-like_sf"/>
</dbReference>
<dbReference type="Pfam" id="PF00830">
    <property type="entry name" value="Ribosomal_L28"/>
    <property type="match status" value="1"/>
</dbReference>
<accession>A0A0C7P5E5</accession>
<dbReference type="HAMAP" id="MF_00373">
    <property type="entry name" value="Ribosomal_bL28"/>
    <property type="match status" value="1"/>
</dbReference>
<protein>
    <recommendedName>
        <fullName evidence="4 5">Large ribosomal subunit protein bL28</fullName>
    </recommendedName>
</protein>
<evidence type="ECO:0000313" key="7">
    <source>
        <dbReference type="Proteomes" id="UP000032809"/>
    </source>
</evidence>
<dbReference type="KEGG" id="dtn:DTL3_1769"/>
<dbReference type="NCBIfam" id="TIGR00009">
    <property type="entry name" value="L28"/>
    <property type="match status" value="1"/>
</dbReference>
<dbReference type="OrthoDB" id="9805609at2"/>